<dbReference type="EMBL" id="BMEY01000011">
    <property type="protein sequence ID" value="GGA79536.1"/>
    <property type="molecule type" value="Genomic_DNA"/>
</dbReference>
<name>A0A916WA58_9BACI</name>
<dbReference type="InterPro" id="IPR017946">
    <property type="entry name" value="PLC-like_Pdiesterase_TIM-brl"/>
</dbReference>
<dbReference type="Pfam" id="PF03009">
    <property type="entry name" value="GDPD"/>
    <property type="match status" value="1"/>
</dbReference>
<dbReference type="Proteomes" id="UP000613512">
    <property type="component" value="Unassembled WGS sequence"/>
</dbReference>
<sequence>MTKIFGHRGSAGTHPENTMEAYQEAIRVGADGLEIDVHLTKDGKIAVFHDETVDRVTDGRGHVKDFTMDELKKLDAGNHLSEEFKGAKIPELKEVLALVKEANILINIELKNVFYLEYPHLEEMVLKEVERFNLKKQTIISSFNHLSMRHMRALDSEIDIAILYSAKLIEPWNYAETVGATSLHPHLYSMTEEMIRYSEAHHIPVRPYTVNDEKLMEYFFQLGCEAIITDYPERAITIRSRWEEERSNYV</sequence>
<evidence type="ECO:0000313" key="3">
    <source>
        <dbReference type="Proteomes" id="UP000613512"/>
    </source>
</evidence>
<dbReference type="PANTHER" id="PTHR46211:SF1">
    <property type="entry name" value="GLYCEROPHOSPHODIESTER PHOSPHODIESTERASE, CYTOPLASMIC"/>
    <property type="match status" value="1"/>
</dbReference>
<feature type="domain" description="GP-PDE" evidence="1">
    <location>
        <begin position="2"/>
        <end position="239"/>
    </location>
</feature>
<dbReference type="SUPFAM" id="SSF51695">
    <property type="entry name" value="PLC-like phosphodiesterases"/>
    <property type="match status" value="1"/>
</dbReference>
<dbReference type="RefSeq" id="WP_188384873.1">
    <property type="nucleotide sequence ID" value="NZ_BMEY01000011.1"/>
</dbReference>
<evidence type="ECO:0000313" key="2">
    <source>
        <dbReference type="EMBL" id="GGA79536.1"/>
    </source>
</evidence>
<dbReference type="GO" id="GO:0006629">
    <property type="term" value="P:lipid metabolic process"/>
    <property type="evidence" value="ECO:0007669"/>
    <property type="project" value="InterPro"/>
</dbReference>
<keyword evidence="3" id="KW-1185">Reference proteome</keyword>
<dbReference type="CDD" id="cd08563">
    <property type="entry name" value="GDPD_TtGDE_like"/>
    <property type="match status" value="1"/>
</dbReference>
<proteinExistence type="predicted"/>
<reference evidence="2" key="2">
    <citation type="submission" date="2020-09" db="EMBL/GenBank/DDBJ databases">
        <authorList>
            <person name="Sun Q."/>
            <person name="Zhou Y."/>
        </authorList>
    </citation>
    <scope>NUCLEOTIDE SEQUENCE</scope>
    <source>
        <strain evidence="2">CGMCC 1.12408</strain>
    </source>
</reference>
<dbReference type="Gene3D" id="3.20.20.190">
    <property type="entry name" value="Phosphatidylinositol (PI) phosphodiesterase"/>
    <property type="match status" value="1"/>
</dbReference>
<comment type="caution">
    <text evidence="2">The sequence shown here is derived from an EMBL/GenBank/DDBJ whole genome shotgun (WGS) entry which is preliminary data.</text>
</comment>
<dbReference type="InterPro" id="IPR030395">
    <property type="entry name" value="GP_PDE_dom"/>
</dbReference>
<gene>
    <name evidence="2" type="primary">glpQ</name>
    <name evidence="2" type="ORF">GCM10008025_23670</name>
</gene>
<dbReference type="AlphaFoldDB" id="A0A916WA58"/>
<accession>A0A916WA58</accession>
<dbReference type="PROSITE" id="PS51704">
    <property type="entry name" value="GP_PDE"/>
    <property type="match status" value="1"/>
</dbReference>
<dbReference type="PROSITE" id="PS50007">
    <property type="entry name" value="PIPLC_X_DOMAIN"/>
    <property type="match status" value="1"/>
</dbReference>
<dbReference type="PANTHER" id="PTHR46211">
    <property type="entry name" value="GLYCEROPHOSPHORYL DIESTER PHOSPHODIESTERASE"/>
    <property type="match status" value="1"/>
</dbReference>
<reference evidence="2" key="1">
    <citation type="journal article" date="2014" name="Int. J. Syst. Evol. Microbiol.">
        <title>Complete genome sequence of Corynebacterium casei LMG S-19264T (=DSM 44701T), isolated from a smear-ripened cheese.</title>
        <authorList>
            <consortium name="US DOE Joint Genome Institute (JGI-PGF)"/>
            <person name="Walter F."/>
            <person name="Albersmeier A."/>
            <person name="Kalinowski J."/>
            <person name="Ruckert C."/>
        </authorList>
    </citation>
    <scope>NUCLEOTIDE SEQUENCE</scope>
    <source>
        <strain evidence="2">CGMCC 1.12408</strain>
    </source>
</reference>
<evidence type="ECO:0000259" key="1">
    <source>
        <dbReference type="PROSITE" id="PS51704"/>
    </source>
</evidence>
<protein>
    <submittedName>
        <fullName evidence="2">Glycerophosphoryl diester phosphodiesterase</fullName>
    </submittedName>
</protein>
<organism evidence="2 3">
    <name type="scientific">Ornithinibacillus halotolerans</name>
    <dbReference type="NCBI Taxonomy" id="1274357"/>
    <lineage>
        <taxon>Bacteria</taxon>
        <taxon>Bacillati</taxon>
        <taxon>Bacillota</taxon>
        <taxon>Bacilli</taxon>
        <taxon>Bacillales</taxon>
        <taxon>Bacillaceae</taxon>
        <taxon>Ornithinibacillus</taxon>
    </lineage>
</organism>
<dbReference type="GO" id="GO:0008081">
    <property type="term" value="F:phosphoric diester hydrolase activity"/>
    <property type="evidence" value="ECO:0007669"/>
    <property type="project" value="InterPro"/>
</dbReference>